<gene>
    <name evidence="1" type="ORF">LYSBPC_14240</name>
</gene>
<reference evidence="1" key="1">
    <citation type="submission" date="2022-08" db="EMBL/GenBank/DDBJ databases">
        <title>Draft genome sequence of Lysinibacillus sp. strain KH24.</title>
        <authorList>
            <person name="Kanbe H."/>
            <person name="Itoh H."/>
        </authorList>
    </citation>
    <scope>NUCLEOTIDE SEQUENCE</scope>
    <source>
        <strain evidence="1">KH24</strain>
    </source>
</reference>
<sequence>MDIKLLYYKKLKGNVLPVDYVKWAYQMLENEFSSQTLTILATLEEPLNSFEVEQLFKRTLNELKLTEPSYEESAEFYVQYLLQQILLDNNNAIAIAHEIYQVIREHSTHEKVSNWYEISEMIDDFQYGDNVNNITQDFLIQVIVQEVNKQLKK</sequence>
<evidence type="ECO:0000313" key="1">
    <source>
        <dbReference type="EMBL" id="GLC88297.1"/>
    </source>
</evidence>
<accession>A0ABQ5NJQ0</accession>
<keyword evidence="2" id="KW-1185">Reference proteome</keyword>
<comment type="caution">
    <text evidence="1">The sequence shown here is derived from an EMBL/GenBank/DDBJ whole genome shotgun (WGS) entry which is preliminary data.</text>
</comment>
<dbReference type="EMBL" id="BRZA01000002">
    <property type="protein sequence ID" value="GLC88297.1"/>
    <property type="molecule type" value="Genomic_DNA"/>
</dbReference>
<dbReference type="RefSeq" id="WP_264988066.1">
    <property type="nucleotide sequence ID" value="NZ_BRZA01000002.1"/>
</dbReference>
<protein>
    <submittedName>
        <fullName evidence="1">Uncharacterized protein</fullName>
    </submittedName>
</protein>
<evidence type="ECO:0000313" key="2">
    <source>
        <dbReference type="Proteomes" id="UP001065593"/>
    </source>
</evidence>
<proteinExistence type="predicted"/>
<name>A0ABQ5NJQ0_9BACI</name>
<dbReference type="Proteomes" id="UP001065593">
    <property type="component" value="Unassembled WGS sequence"/>
</dbReference>
<organism evidence="1 2">
    <name type="scientific">Lysinibacillus piscis</name>
    <dbReference type="NCBI Taxonomy" id="2518931"/>
    <lineage>
        <taxon>Bacteria</taxon>
        <taxon>Bacillati</taxon>
        <taxon>Bacillota</taxon>
        <taxon>Bacilli</taxon>
        <taxon>Bacillales</taxon>
        <taxon>Bacillaceae</taxon>
        <taxon>Lysinibacillus</taxon>
    </lineage>
</organism>